<dbReference type="PANTHER" id="PTHR11923:SF51">
    <property type="entry name" value="LYSOSOME MEMBRANE PROTEIN 2"/>
    <property type="match status" value="1"/>
</dbReference>
<gene>
    <name evidence="9" type="ORF">AFUS01_LOCUS4210</name>
</gene>
<evidence type="ECO:0008006" key="11">
    <source>
        <dbReference type="Google" id="ProtNLM"/>
    </source>
</evidence>
<evidence type="ECO:0000256" key="5">
    <source>
        <dbReference type="ARBA" id="ARBA00022989"/>
    </source>
</evidence>
<keyword evidence="7" id="KW-0325">Glycoprotein</keyword>
<dbReference type="InterPro" id="IPR002159">
    <property type="entry name" value="CD36_fam"/>
</dbReference>
<feature type="transmembrane region" description="Helical" evidence="8">
    <location>
        <begin position="12"/>
        <end position="41"/>
    </location>
</feature>
<evidence type="ECO:0000256" key="8">
    <source>
        <dbReference type="SAM" id="Phobius"/>
    </source>
</evidence>
<name>A0A8J2J6L1_9HEXA</name>
<evidence type="ECO:0000256" key="3">
    <source>
        <dbReference type="ARBA" id="ARBA00022475"/>
    </source>
</evidence>
<protein>
    <recommendedName>
        <fullName evidence="11">Lysosome membrane protein 2</fullName>
    </recommendedName>
</protein>
<keyword evidence="4 8" id="KW-0812">Transmembrane</keyword>
<dbReference type="GO" id="GO:0005886">
    <property type="term" value="C:plasma membrane"/>
    <property type="evidence" value="ECO:0007669"/>
    <property type="project" value="UniProtKB-SubCell"/>
</dbReference>
<accession>A0A8J2J6L1</accession>
<dbReference type="EMBL" id="CAJVCH010026121">
    <property type="protein sequence ID" value="CAG7699983.1"/>
    <property type="molecule type" value="Genomic_DNA"/>
</dbReference>
<evidence type="ECO:0000256" key="1">
    <source>
        <dbReference type="ARBA" id="ARBA00004236"/>
    </source>
</evidence>
<evidence type="ECO:0000313" key="9">
    <source>
        <dbReference type="EMBL" id="CAG7699983.1"/>
    </source>
</evidence>
<comment type="caution">
    <text evidence="9">The sequence shown here is derived from an EMBL/GenBank/DDBJ whole genome shotgun (WGS) entry which is preliminary data.</text>
</comment>
<comment type="similarity">
    <text evidence="2">Belongs to the CD36 family.</text>
</comment>
<keyword evidence="3" id="KW-1003">Cell membrane</keyword>
<proteinExistence type="inferred from homology"/>
<dbReference type="OrthoDB" id="195015at2759"/>
<dbReference type="AlphaFoldDB" id="A0A8J2J6L1"/>
<evidence type="ECO:0000256" key="6">
    <source>
        <dbReference type="ARBA" id="ARBA00023136"/>
    </source>
</evidence>
<dbReference type="GO" id="GO:0005044">
    <property type="term" value="F:scavenger receptor activity"/>
    <property type="evidence" value="ECO:0007669"/>
    <property type="project" value="TreeGrafter"/>
</dbReference>
<dbReference type="Pfam" id="PF01130">
    <property type="entry name" value="CD36"/>
    <property type="match status" value="1"/>
</dbReference>
<dbReference type="Proteomes" id="UP000708208">
    <property type="component" value="Unassembled WGS sequence"/>
</dbReference>
<dbReference type="GO" id="GO:0005737">
    <property type="term" value="C:cytoplasm"/>
    <property type="evidence" value="ECO:0007669"/>
    <property type="project" value="TreeGrafter"/>
</dbReference>
<evidence type="ECO:0000313" key="10">
    <source>
        <dbReference type="Proteomes" id="UP000708208"/>
    </source>
</evidence>
<sequence length="511" mass="57827">MKNRNPARSSILSAGPTVVTVTTTLLILSLIIFFILVPVLIRTLIVRETALVNGTDTWGKWTNVTIPILIKFYIFNVTNIEDAEVGGKFKLQEVGPYVWEEKRTKQIVAVDEDADTVTYREIVWYYFRRDLSIGSQEDTINIVNIPFLAAATLIYKVGFTSLADNVITFFANMDERFALRDVNIRELVFDGVELNVAYSTLADIGIVELPDEFHDGTFAFYNRKNGTPTNEFKINRGVKNYKDFGKIIEYDRQKELNFWTNHSLPAKAEQYCNKINGTDGSIFPPFVTKAQILDVFAIEICRSVHFKFEKDLNYKGIPSYQFKLPNGLLQGPEVNEDNRCFCADPGDDLANNCDLSGALRIFTCKKAIPVGLSLPHFLHASERLLQSVEGLSPDEDKHKTTIVLEPNSGAVLNIVKRIQIFTEFQRLPGITAFSNITKAFIPIFWLEERADPSDDYIADIRDRLVTPLEILKVLKPTVLGVLIFTLLSGLVMSYLRNTSEQLLLKLNIDVN</sequence>
<keyword evidence="5 8" id="KW-1133">Transmembrane helix</keyword>
<evidence type="ECO:0000256" key="4">
    <source>
        <dbReference type="ARBA" id="ARBA00022692"/>
    </source>
</evidence>
<feature type="transmembrane region" description="Helical" evidence="8">
    <location>
        <begin position="477"/>
        <end position="495"/>
    </location>
</feature>
<evidence type="ECO:0000256" key="7">
    <source>
        <dbReference type="ARBA" id="ARBA00023180"/>
    </source>
</evidence>
<dbReference type="PANTHER" id="PTHR11923">
    <property type="entry name" value="SCAVENGER RECEPTOR CLASS B TYPE-1 SR-B1"/>
    <property type="match status" value="1"/>
</dbReference>
<comment type="subcellular location">
    <subcellularLocation>
        <location evidence="1">Cell membrane</location>
    </subcellularLocation>
</comment>
<keyword evidence="10" id="KW-1185">Reference proteome</keyword>
<reference evidence="9" key="1">
    <citation type="submission" date="2021-06" db="EMBL/GenBank/DDBJ databases">
        <authorList>
            <person name="Hodson N. C."/>
            <person name="Mongue J. A."/>
            <person name="Jaron S. K."/>
        </authorList>
    </citation>
    <scope>NUCLEOTIDE SEQUENCE</scope>
</reference>
<organism evidence="9 10">
    <name type="scientific">Allacma fusca</name>
    <dbReference type="NCBI Taxonomy" id="39272"/>
    <lineage>
        <taxon>Eukaryota</taxon>
        <taxon>Metazoa</taxon>
        <taxon>Ecdysozoa</taxon>
        <taxon>Arthropoda</taxon>
        <taxon>Hexapoda</taxon>
        <taxon>Collembola</taxon>
        <taxon>Symphypleona</taxon>
        <taxon>Sminthuridae</taxon>
        <taxon>Allacma</taxon>
    </lineage>
</organism>
<evidence type="ECO:0000256" key="2">
    <source>
        <dbReference type="ARBA" id="ARBA00010532"/>
    </source>
</evidence>
<keyword evidence="6 8" id="KW-0472">Membrane</keyword>